<reference evidence="2" key="1">
    <citation type="journal article" date="2023" name="G3 (Bethesda)">
        <title>Genome assembly and association tests identify interacting loci associated with vigor, precocity, and sex in interspecific pistachio rootstocks.</title>
        <authorList>
            <person name="Palmer W."/>
            <person name="Jacygrad E."/>
            <person name="Sagayaradj S."/>
            <person name="Cavanaugh K."/>
            <person name="Han R."/>
            <person name="Bertier L."/>
            <person name="Beede B."/>
            <person name="Kafkas S."/>
            <person name="Golino D."/>
            <person name="Preece J."/>
            <person name="Michelmore R."/>
        </authorList>
    </citation>
    <scope>NUCLEOTIDE SEQUENCE [LARGE SCALE GENOMIC DNA]</scope>
</reference>
<evidence type="ECO:0000313" key="1">
    <source>
        <dbReference type="EMBL" id="KAJ0017091.1"/>
    </source>
</evidence>
<organism evidence="1 2">
    <name type="scientific">Pistacia integerrima</name>
    <dbReference type="NCBI Taxonomy" id="434235"/>
    <lineage>
        <taxon>Eukaryota</taxon>
        <taxon>Viridiplantae</taxon>
        <taxon>Streptophyta</taxon>
        <taxon>Embryophyta</taxon>
        <taxon>Tracheophyta</taxon>
        <taxon>Spermatophyta</taxon>
        <taxon>Magnoliopsida</taxon>
        <taxon>eudicotyledons</taxon>
        <taxon>Gunneridae</taxon>
        <taxon>Pentapetalae</taxon>
        <taxon>rosids</taxon>
        <taxon>malvids</taxon>
        <taxon>Sapindales</taxon>
        <taxon>Anacardiaceae</taxon>
        <taxon>Pistacia</taxon>
    </lineage>
</organism>
<name>A0ACC0XHF8_9ROSI</name>
<sequence length="147" mass="16094">MEGQDEQNKSRVVKVDSAESWDLFVSQANNQGCPIVVHFTASWCMPSVAMNSFFEEVAAANPDVLFLCIDVDEVKDVASKMEVKAMPTFVLMRGGAVVDKLVGANPEEIRKRIDGFVQSIRGALIFICVMFGSLADGTELKQHEGAH</sequence>
<dbReference type="EMBL" id="CM047747">
    <property type="protein sequence ID" value="KAJ0017091.1"/>
    <property type="molecule type" value="Genomic_DNA"/>
</dbReference>
<accession>A0ACC0XHF8</accession>
<gene>
    <name evidence="1" type="ORF">Pint_10848</name>
</gene>
<comment type="caution">
    <text evidence="1">The sequence shown here is derived from an EMBL/GenBank/DDBJ whole genome shotgun (WGS) entry which is preliminary data.</text>
</comment>
<proteinExistence type="predicted"/>
<keyword evidence="2" id="KW-1185">Reference proteome</keyword>
<dbReference type="Proteomes" id="UP001163603">
    <property type="component" value="Chromosome 12"/>
</dbReference>
<evidence type="ECO:0000313" key="2">
    <source>
        <dbReference type="Proteomes" id="UP001163603"/>
    </source>
</evidence>
<protein>
    <submittedName>
        <fullName evidence="1">Uncharacterized protein</fullName>
    </submittedName>
</protein>